<sequence>MHKEALKLLQANRCPENPKEEDFDVLANTKLKFEDAVAPPTPIQQAMMILRGWLCMEKDLIKSPPCGVKMSKLESIPKAYDSLMGMWVNGVDKEMAAWLCNKGVPCGPPPHSACLYKGGMLGAGCMSRAVGNYSERCFWLAGCLKLWKKIVKNAK</sequence>
<dbReference type="Proteomes" id="UP000772434">
    <property type="component" value="Unassembled WGS sequence"/>
</dbReference>
<comment type="caution">
    <text evidence="1">The sequence shown here is derived from an EMBL/GenBank/DDBJ whole genome shotgun (WGS) entry which is preliminary data.</text>
</comment>
<organism evidence="1 2">
    <name type="scientific">Rhodocollybia butyracea</name>
    <dbReference type="NCBI Taxonomy" id="206335"/>
    <lineage>
        <taxon>Eukaryota</taxon>
        <taxon>Fungi</taxon>
        <taxon>Dikarya</taxon>
        <taxon>Basidiomycota</taxon>
        <taxon>Agaricomycotina</taxon>
        <taxon>Agaricomycetes</taxon>
        <taxon>Agaricomycetidae</taxon>
        <taxon>Agaricales</taxon>
        <taxon>Marasmiineae</taxon>
        <taxon>Omphalotaceae</taxon>
        <taxon>Rhodocollybia</taxon>
    </lineage>
</organism>
<reference evidence="1" key="1">
    <citation type="submission" date="2020-11" db="EMBL/GenBank/DDBJ databases">
        <authorList>
            <consortium name="DOE Joint Genome Institute"/>
            <person name="Ahrendt S."/>
            <person name="Riley R."/>
            <person name="Andreopoulos W."/>
            <person name="Labutti K."/>
            <person name="Pangilinan J."/>
            <person name="Ruiz-Duenas F.J."/>
            <person name="Barrasa J.M."/>
            <person name="Sanchez-Garcia M."/>
            <person name="Camarero S."/>
            <person name="Miyauchi S."/>
            <person name="Serrano A."/>
            <person name="Linde D."/>
            <person name="Babiker R."/>
            <person name="Drula E."/>
            <person name="Ayuso-Fernandez I."/>
            <person name="Pacheco R."/>
            <person name="Padilla G."/>
            <person name="Ferreira P."/>
            <person name="Barriuso J."/>
            <person name="Kellner H."/>
            <person name="Castanera R."/>
            <person name="Alfaro M."/>
            <person name="Ramirez L."/>
            <person name="Pisabarro A.G."/>
            <person name="Kuo A."/>
            <person name="Tritt A."/>
            <person name="Lipzen A."/>
            <person name="He G."/>
            <person name="Yan M."/>
            <person name="Ng V."/>
            <person name="Cullen D."/>
            <person name="Martin F."/>
            <person name="Rosso M.-N."/>
            <person name="Henrissat B."/>
            <person name="Hibbett D."/>
            <person name="Martinez A.T."/>
            <person name="Grigoriev I.V."/>
        </authorList>
    </citation>
    <scope>NUCLEOTIDE SEQUENCE</scope>
    <source>
        <strain evidence="1">AH 40177</strain>
    </source>
</reference>
<protein>
    <submittedName>
        <fullName evidence="1">Uncharacterized protein</fullName>
    </submittedName>
</protein>
<accession>A0A9P5PND4</accession>
<name>A0A9P5PND4_9AGAR</name>
<gene>
    <name evidence="1" type="ORF">BDP27DRAFT_1365602</name>
</gene>
<dbReference type="EMBL" id="JADNRY010000087">
    <property type="protein sequence ID" value="KAF9066414.1"/>
    <property type="molecule type" value="Genomic_DNA"/>
</dbReference>
<dbReference type="AlphaFoldDB" id="A0A9P5PND4"/>
<dbReference type="OrthoDB" id="3066419at2759"/>
<proteinExistence type="predicted"/>
<keyword evidence="2" id="KW-1185">Reference proteome</keyword>
<evidence type="ECO:0000313" key="1">
    <source>
        <dbReference type="EMBL" id="KAF9066414.1"/>
    </source>
</evidence>
<evidence type="ECO:0000313" key="2">
    <source>
        <dbReference type="Proteomes" id="UP000772434"/>
    </source>
</evidence>